<dbReference type="EMBL" id="AGUD01000255">
    <property type="protein sequence ID" value="EHN09738.1"/>
    <property type="molecule type" value="Genomic_DNA"/>
</dbReference>
<dbReference type="PROSITE" id="PS50949">
    <property type="entry name" value="HTH_GNTR"/>
    <property type="match status" value="1"/>
</dbReference>
<evidence type="ECO:0000259" key="4">
    <source>
        <dbReference type="PROSITE" id="PS50949"/>
    </source>
</evidence>
<evidence type="ECO:0000256" key="1">
    <source>
        <dbReference type="ARBA" id="ARBA00023015"/>
    </source>
</evidence>
<reference evidence="5 6" key="1">
    <citation type="journal article" date="2013" name="Biodegradation">
        <title>Quantitative proteomic analysis of ibuprofen-degrading Patulibacter sp. strain I11.</title>
        <authorList>
            <person name="Almeida B."/>
            <person name="Kjeldal H."/>
            <person name="Lolas I."/>
            <person name="Knudsen A.D."/>
            <person name="Carvalho G."/>
            <person name="Nielsen K.L."/>
            <person name="Barreto Crespo M.T."/>
            <person name="Stensballe A."/>
            <person name="Nielsen J.L."/>
        </authorList>
    </citation>
    <scope>NUCLEOTIDE SEQUENCE [LARGE SCALE GENOMIC DNA]</scope>
    <source>
        <strain evidence="5 6">I11</strain>
    </source>
</reference>
<dbReference type="InterPro" id="IPR000524">
    <property type="entry name" value="Tscrpt_reg_HTH_GntR"/>
</dbReference>
<evidence type="ECO:0000313" key="6">
    <source>
        <dbReference type="Proteomes" id="UP000005143"/>
    </source>
</evidence>
<dbReference type="InterPro" id="IPR036388">
    <property type="entry name" value="WH-like_DNA-bd_sf"/>
</dbReference>
<dbReference type="Proteomes" id="UP000005143">
    <property type="component" value="Unassembled WGS sequence"/>
</dbReference>
<dbReference type="RefSeq" id="WP_007577492.1">
    <property type="nucleotide sequence ID" value="NZ_AGUD01000255.1"/>
</dbReference>
<gene>
    <name evidence="5" type="ORF">PAI11_34160</name>
</gene>
<dbReference type="GO" id="GO:0003700">
    <property type="term" value="F:DNA-binding transcription factor activity"/>
    <property type="evidence" value="ECO:0007669"/>
    <property type="project" value="InterPro"/>
</dbReference>
<dbReference type="PRINTS" id="PR00035">
    <property type="entry name" value="HTHGNTR"/>
</dbReference>
<dbReference type="AlphaFoldDB" id="H0E999"/>
<name>H0E999_9ACTN</name>
<dbReference type="CDD" id="cd07377">
    <property type="entry name" value="WHTH_GntR"/>
    <property type="match status" value="1"/>
</dbReference>
<evidence type="ECO:0000256" key="2">
    <source>
        <dbReference type="ARBA" id="ARBA00023125"/>
    </source>
</evidence>
<feature type="domain" description="HTH gntR-type" evidence="4">
    <location>
        <begin position="7"/>
        <end position="74"/>
    </location>
</feature>
<dbReference type="OrthoDB" id="5182935at2"/>
<dbReference type="Pfam" id="PF00392">
    <property type="entry name" value="GntR"/>
    <property type="match status" value="1"/>
</dbReference>
<dbReference type="SMART" id="SM00345">
    <property type="entry name" value="HTH_GNTR"/>
    <property type="match status" value="1"/>
</dbReference>
<dbReference type="GO" id="GO:0003677">
    <property type="term" value="F:DNA binding"/>
    <property type="evidence" value="ECO:0007669"/>
    <property type="project" value="UniProtKB-KW"/>
</dbReference>
<sequence length="216" mass="23441">MVAAFAANAADEAYAALRAQIIRGDLEPGATLRQELLAKQLEVSRTPVREAINRLQAEGLVEVLSSRRSRVAALSRAEIRDIGDMRLALEPLAIGLAVPRLTATDLRAASFALQDADEEGDPATFGERNSRFHLALMDPCGRPRLLDAITSLLDLTDRYHRFAIADESHNDLVRDEHRRLLDAAASGNVEAAVEATRTHVGDAAARLVAMFPETAP</sequence>
<accession>H0E999</accession>
<dbReference type="PANTHER" id="PTHR43537">
    <property type="entry name" value="TRANSCRIPTIONAL REGULATOR, GNTR FAMILY"/>
    <property type="match status" value="1"/>
</dbReference>
<protein>
    <submittedName>
        <fullName evidence="5">Transcriptional regulator</fullName>
    </submittedName>
</protein>
<dbReference type="SMART" id="SM00895">
    <property type="entry name" value="FCD"/>
    <property type="match status" value="1"/>
</dbReference>
<keyword evidence="6" id="KW-1185">Reference proteome</keyword>
<dbReference type="SUPFAM" id="SSF48008">
    <property type="entry name" value="GntR ligand-binding domain-like"/>
    <property type="match status" value="1"/>
</dbReference>
<dbReference type="InterPro" id="IPR011711">
    <property type="entry name" value="GntR_C"/>
</dbReference>
<dbReference type="PATRIC" id="fig|1097667.3.peg.3387"/>
<keyword evidence="3" id="KW-0804">Transcription</keyword>
<evidence type="ECO:0000313" key="5">
    <source>
        <dbReference type="EMBL" id="EHN09738.1"/>
    </source>
</evidence>
<dbReference type="InterPro" id="IPR036390">
    <property type="entry name" value="WH_DNA-bd_sf"/>
</dbReference>
<evidence type="ECO:0000256" key="3">
    <source>
        <dbReference type="ARBA" id="ARBA00023163"/>
    </source>
</evidence>
<dbReference type="SUPFAM" id="SSF46785">
    <property type="entry name" value="Winged helix' DNA-binding domain"/>
    <property type="match status" value="1"/>
</dbReference>
<keyword evidence="2" id="KW-0238">DNA-binding</keyword>
<organism evidence="5 6">
    <name type="scientific">Patulibacter medicamentivorans</name>
    <dbReference type="NCBI Taxonomy" id="1097667"/>
    <lineage>
        <taxon>Bacteria</taxon>
        <taxon>Bacillati</taxon>
        <taxon>Actinomycetota</taxon>
        <taxon>Thermoleophilia</taxon>
        <taxon>Solirubrobacterales</taxon>
        <taxon>Patulibacteraceae</taxon>
        <taxon>Patulibacter</taxon>
    </lineage>
</organism>
<dbReference type="Gene3D" id="1.20.120.530">
    <property type="entry name" value="GntR ligand-binding domain-like"/>
    <property type="match status" value="1"/>
</dbReference>
<comment type="caution">
    <text evidence="5">The sequence shown here is derived from an EMBL/GenBank/DDBJ whole genome shotgun (WGS) entry which is preliminary data.</text>
</comment>
<dbReference type="InterPro" id="IPR008920">
    <property type="entry name" value="TF_FadR/GntR_C"/>
</dbReference>
<dbReference type="PANTHER" id="PTHR43537:SF24">
    <property type="entry name" value="GLUCONATE OPERON TRANSCRIPTIONAL REPRESSOR"/>
    <property type="match status" value="1"/>
</dbReference>
<keyword evidence="1" id="KW-0805">Transcription regulation</keyword>
<dbReference type="Gene3D" id="1.10.10.10">
    <property type="entry name" value="Winged helix-like DNA-binding domain superfamily/Winged helix DNA-binding domain"/>
    <property type="match status" value="1"/>
</dbReference>
<dbReference type="Pfam" id="PF07729">
    <property type="entry name" value="FCD"/>
    <property type="match status" value="1"/>
</dbReference>
<proteinExistence type="predicted"/>